<feature type="domain" description="Glycosyl transferase family 1" evidence="1">
    <location>
        <begin position="184"/>
        <end position="350"/>
    </location>
</feature>
<reference evidence="3 4" key="1">
    <citation type="submission" date="2017-09" db="EMBL/GenBank/DDBJ databases">
        <title>Depth-based differentiation of microbial function through sediment-hosted aquifers and enrichment of novel symbionts in the deep terrestrial subsurface.</title>
        <authorList>
            <person name="Probst A.J."/>
            <person name="Ladd B."/>
            <person name="Jarett J.K."/>
            <person name="Geller-Mcgrath D.E."/>
            <person name="Sieber C.M."/>
            <person name="Emerson J.B."/>
            <person name="Anantharaman K."/>
            <person name="Thomas B.C."/>
            <person name="Malmstrom R."/>
            <person name="Stieglmeier M."/>
            <person name="Klingl A."/>
            <person name="Woyke T."/>
            <person name="Ryan C.M."/>
            <person name="Banfield J.F."/>
        </authorList>
    </citation>
    <scope>NUCLEOTIDE SEQUENCE [LARGE SCALE GENOMIC DNA]</scope>
    <source>
        <strain evidence="3">CG10_big_fil_rev_8_21_14_0_10_37_15</strain>
    </source>
</reference>
<evidence type="ECO:0000313" key="4">
    <source>
        <dbReference type="Proteomes" id="UP000230208"/>
    </source>
</evidence>
<feature type="domain" description="Glycosyltransferase subfamily 4-like N-terminal" evidence="2">
    <location>
        <begin position="15"/>
        <end position="173"/>
    </location>
</feature>
<dbReference type="EMBL" id="PCXP01000019">
    <property type="protein sequence ID" value="PIR41821.1"/>
    <property type="molecule type" value="Genomic_DNA"/>
</dbReference>
<evidence type="ECO:0000259" key="1">
    <source>
        <dbReference type="Pfam" id="PF00534"/>
    </source>
</evidence>
<organism evidence="3 4">
    <name type="scientific">Candidatus Yanofskybacteria bacterium CG10_big_fil_rev_8_21_14_0_10_37_15</name>
    <dbReference type="NCBI Taxonomy" id="1975097"/>
    <lineage>
        <taxon>Bacteria</taxon>
        <taxon>Candidatus Yanofskyibacteriota</taxon>
    </lineage>
</organism>
<sequence length="368" mass="42622">MKIIYLAPSLDPHDGYSRYSLDVISRMALLQEVVVICHKKSNCLPSVKEYEALRPAHHYFSNPLVLILDIFKLRKILKEEIKDENTILHFIAEGYAMFLPFLAGLKFKSVMTIHGTYSVLPLKNWKTAWLYKQVYKKLDRVIAVSNFTKKHLLKHVGYFIPENKVRVMTNGVDFIEHPLLDKKNDKICTIISAGEVKNRKGAHHLVRVAKILKDKFNLNFMVYIVGKFDENSGYFKNLRKYIDGNNLDGKIKFTGQVLQEELNEYYKKANIFALLSVNENFHYEGYPLVFHEAAMWRIPTIGSFNCGAEDAIADGHSGVLVDPYGHDKIAQVMFDIFTDKIKIDPEECKKWAADNDWDKKDLLQMYKF</sequence>
<dbReference type="AlphaFoldDB" id="A0A2H0R5M1"/>
<dbReference type="CDD" id="cd03801">
    <property type="entry name" value="GT4_PimA-like"/>
    <property type="match status" value="1"/>
</dbReference>
<dbReference type="Pfam" id="PF13439">
    <property type="entry name" value="Glyco_transf_4"/>
    <property type="match status" value="1"/>
</dbReference>
<dbReference type="Proteomes" id="UP000230208">
    <property type="component" value="Unassembled WGS sequence"/>
</dbReference>
<dbReference type="PANTHER" id="PTHR12526:SF627">
    <property type="entry name" value="D-RHAMNOSYLTRANSFERASE WBPZ"/>
    <property type="match status" value="1"/>
</dbReference>
<dbReference type="Gene3D" id="3.40.50.2000">
    <property type="entry name" value="Glycogen Phosphorylase B"/>
    <property type="match status" value="2"/>
</dbReference>
<comment type="caution">
    <text evidence="3">The sequence shown here is derived from an EMBL/GenBank/DDBJ whole genome shotgun (WGS) entry which is preliminary data.</text>
</comment>
<accession>A0A2H0R5M1</accession>
<dbReference type="GO" id="GO:0016757">
    <property type="term" value="F:glycosyltransferase activity"/>
    <property type="evidence" value="ECO:0007669"/>
    <property type="project" value="InterPro"/>
</dbReference>
<evidence type="ECO:0000259" key="2">
    <source>
        <dbReference type="Pfam" id="PF13439"/>
    </source>
</evidence>
<dbReference type="SUPFAM" id="SSF53756">
    <property type="entry name" value="UDP-Glycosyltransferase/glycogen phosphorylase"/>
    <property type="match status" value="1"/>
</dbReference>
<evidence type="ECO:0008006" key="5">
    <source>
        <dbReference type="Google" id="ProtNLM"/>
    </source>
</evidence>
<dbReference type="InterPro" id="IPR001296">
    <property type="entry name" value="Glyco_trans_1"/>
</dbReference>
<dbReference type="PANTHER" id="PTHR12526">
    <property type="entry name" value="GLYCOSYLTRANSFERASE"/>
    <property type="match status" value="1"/>
</dbReference>
<proteinExistence type="predicted"/>
<dbReference type="Pfam" id="PF00534">
    <property type="entry name" value="Glycos_transf_1"/>
    <property type="match status" value="1"/>
</dbReference>
<dbReference type="InterPro" id="IPR028098">
    <property type="entry name" value="Glyco_trans_4-like_N"/>
</dbReference>
<gene>
    <name evidence="3" type="ORF">COV30_01355</name>
</gene>
<evidence type="ECO:0000313" key="3">
    <source>
        <dbReference type="EMBL" id="PIR41821.1"/>
    </source>
</evidence>
<name>A0A2H0R5M1_9BACT</name>
<protein>
    <recommendedName>
        <fullName evidence="5">Glycosyl transferase family 1</fullName>
    </recommendedName>
</protein>